<evidence type="ECO:0000313" key="2">
    <source>
        <dbReference type="EMBL" id="MBH1652078.1"/>
    </source>
</evidence>
<dbReference type="EMBL" id="JADUNP010000011">
    <property type="protein sequence ID" value="MBH1652078.1"/>
    <property type="molecule type" value="Genomic_DNA"/>
</dbReference>
<feature type="compositionally biased region" description="Low complexity" evidence="1">
    <location>
        <begin position="26"/>
        <end position="37"/>
    </location>
</feature>
<dbReference type="RefSeq" id="WP_154262689.1">
    <property type="nucleotide sequence ID" value="NZ_CP040438.1"/>
</dbReference>
<organism evidence="2 3">
    <name type="scientific">Stenotrophomonas maltophilia</name>
    <name type="common">Pseudomonas maltophilia</name>
    <name type="synonym">Xanthomonas maltophilia</name>
    <dbReference type="NCBI Taxonomy" id="40324"/>
    <lineage>
        <taxon>Bacteria</taxon>
        <taxon>Pseudomonadati</taxon>
        <taxon>Pseudomonadota</taxon>
        <taxon>Gammaproteobacteria</taxon>
        <taxon>Lysobacterales</taxon>
        <taxon>Lysobacteraceae</taxon>
        <taxon>Stenotrophomonas</taxon>
        <taxon>Stenotrophomonas maltophilia group</taxon>
    </lineage>
</organism>
<accession>A0A6B8J275</accession>
<feature type="region of interest" description="Disordered" evidence="1">
    <location>
        <begin position="1"/>
        <end position="62"/>
    </location>
</feature>
<evidence type="ECO:0000313" key="3">
    <source>
        <dbReference type="Proteomes" id="UP000625930"/>
    </source>
</evidence>
<feature type="compositionally biased region" description="Basic and acidic residues" evidence="1">
    <location>
        <begin position="1"/>
        <end position="11"/>
    </location>
</feature>
<dbReference type="AlphaFoldDB" id="A0A6B8J275"/>
<protein>
    <submittedName>
        <fullName evidence="2">Uncharacterized protein</fullName>
    </submittedName>
</protein>
<name>A0A6B8J275_STEMA</name>
<gene>
    <name evidence="2" type="ORF">I5U67_07850</name>
</gene>
<evidence type="ECO:0000256" key="1">
    <source>
        <dbReference type="SAM" id="MobiDB-lite"/>
    </source>
</evidence>
<proteinExistence type="predicted"/>
<sequence>MAARAEVRMIERMPAGMGGREPDAVPRPVRPAAAGPARDFRESVDGSPSHPDPATTGDAGPIARDIAASGEHGAGQAILLAWQLLPNNALSQMLAGIRVAAEAMQPSRMPLAVYTGSSAGNPGMAASNAASAVAAMPSKSAVAAVDVAAPNARVTAASTAADAVDASAALAELGERWQARLLRWGRTAGEGLSIRIRDYRLDAQDAQALAERLLAFAGQHGLQLQRIVINARELWRATPTYPQPTGDMHGR</sequence>
<reference evidence="2" key="1">
    <citation type="submission" date="2020-11" db="EMBL/GenBank/DDBJ databases">
        <title>Enhanced detection system for hospital associated transmission using whole genome sequencing surveillance.</title>
        <authorList>
            <person name="Harrison L.H."/>
            <person name="Van Tyne D."/>
            <person name="Marsh J.W."/>
            <person name="Griffith M.P."/>
            <person name="Snyder D.J."/>
            <person name="Cooper V.S."/>
            <person name="Mustapha M."/>
        </authorList>
    </citation>
    <scope>NUCLEOTIDE SEQUENCE</scope>
    <source>
        <strain evidence="2">STEN00091</strain>
    </source>
</reference>
<comment type="caution">
    <text evidence="2">The sequence shown here is derived from an EMBL/GenBank/DDBJ whole genome shotgun (WGS) entry which is preliminary data.</text>
</comment>
<dbReference type="Proteomes" id="UP000625930">
    <property type="component" value="Unassembled WGS sequence"/>
</dbReference>